<evidence type="ECO:0000256" key="13">
    <source>
        <dbReference type="RuleBase" id="RU000473"/>
    </source>
</evidence>
<dbReference type="EC" id="7.1.1.2" evidence="13"/>
<comment type="function">
    <text evidence="1">Core subunit of the mitochondrial membrane respiratory chain NADH dehydrogenase (Complex I) that is believed to belong to the minimal assembly required for catalysis. Complex I functions in the transfer of electrons from NADH to the respiratory chain. The immediate electron acceptor for the enzyme is believed to be ubiquinone.</text>
</comment>
<feature type="transmembrane region" description="Helical" evidence="14">
    <location>
        <begin position="182"/>
        <end position="199"/>
    </location>
</feature>
<evidence type="ECO:0000256" key="6">
    <source>
        <dbReference type="ARBA" id="ARBA00022692"/>
    </source>
</evidence>
<keyword evidence="11 14" id="KW-0472">Membrane</keyword>
<dbReference type="GO" id="GO:0005743">
    <property type="term" value="C:mitochondrial inner membrane"/>
    <property type="evidence" value="ECO:0007669"/>
    <property type="project" value="UniProtKB-SubCell"/>
</dbReference>
<proteinExistence type="inferred from homology"/>
<keyword evidence="6 12" id="KW-0812">Transmembrane</keyword>
<evidence type="ECO:0000256" key="14">
    <source>
        <dbReference type="SAM" id="Phobius"/>
    </source>
</evidence>
<feature type="transmembrane region" description="Helical" evidence="14">
    <location>
        <begin position="288"/>
        <end position="312"/>
    </location>
</feature>
<dbReference type="AlphaFoldDB" id="A0A342I4F1"/>
<feature type="transmembrane region" description="Helical" evidence="14">
    <location>
        <begin position="258"/>
        <end position="276"/>
    </location>
</feature>
<evidence type="ECO:0000256" key="7">
    <source>
        <dbReference type="ARBA" id="ARBA00022792"/>
    </source>
</evidence>
<dbReference type="PROSITE" id="PS00667">
    <property type="entry name" value="COMPLEX1_ND1_1"/>
    <property type="match status" value="1"/>
</dbReference>
<reference evidence="15" key="1">
    <citation type="submission" date="2015-04" db="EMBL/GenBank/DDBJ databases">
        <title>The complete mitochondrial genome of Foenatopus ruficollis.</title>
        <authorList>
            <person name="Wei S.J."/>
            <person name="Wu Q.L."/>
        </authorList>
    </citation>
    <scope>NUCLEOTIDE SEQUENCE</scope>
</reference>
<keyword evidence="9 13" id="KW-0830">Ubiquinone</keyword>
<feature type="transmembrane region" description="Helical" evidence="14">
    <location>
        <begin position="227"/>
        <end position="251"/>
    </location>
</feature>
<evidence type="ECO:0000256" key="12">
    <source>
        <dbReference type="RuleBase" id="RU000471"/>
    </source>
</evidence>
<comment type="subcellular location">
    <subcellularLocation>
        <location evidence="2 12">Mitochondrion inner membrane</location>
        <topology evidence="2 12">Multi-pass membrane protein</topology>
    </subcellularLocation>
</comment>
<keyword evidence="12" id="KW-0520">NAD</keyword>
<dbReference type="GO" id="GO:0008137">
    <property type="term" value="F:NADH dehydrogenase (ubiquinone) activity"/>
    <property type="evidence" value="ECO:0007669"/>
    <property type="project" value="UniProtKB-EC"/>
</dbReference>
<evidence type="ECO:0000256" key="9">
    <source>
        <dbReference type="ARBA" id="ARBA00023075"/>
    </source>
</evidence>
<evidence type="ECO:0000256" key="5">
    <source>
        <dbReference type="ARBA" id="ARBA00022448"/>
    </source>
</evidence>
<evidence type="ECO:0000256" key="4">
    <source>
        <dbReference type="ARBA" id="ARBA00021009"/>
    </source>
</evidence>
<evidence type="ECO:0000256" key="10">
    <source>
        <dbReference type="ARBA" id="ARBA00023128"/>
    </source>
</evidence>
<evidence type="ECO:0000256" key="1">
    <source>
        <dbReference type="ARBA" id="ARBA00003257"/>
    </source>
</evidence>
<dbReference type="Pfam" id="PF00146">
    <property type="entry name" value="NADHdh"/>
    <property type="match status" value="1"/>
</dbReference>
<comment type="similarity">
    <text evidence="3 12">Belongs to the complex I subunit 1 family.</text>
</comment>
<dbReference type="PROSITE" id="PS00668">
    <property type="entry name" value="COMPLEX1_ND1_2"/>
    <property type="match status" value="1"/>
</dbReference>
<keyword evidence="8 14" id="KW-1133">Transmembrane helix</keyword>
<sequence>MQFLYNFKLLFISVLMVLIGVLLGVAFLTLMERKLLSYMQNRKGPNKVGMMGIFQPFSDAVKLFMKENFYLFKFNFMIYYLSPMFLMMLMLFLWITVPMDENILMMDLGMLFMFSILSMSVYGLMFSGWCSNSMYSLLGSLRSIAQTIFYEVSMIILMLNMVLMIVSYNFIELVKFQKFMSFFYLFNFLLMMFFFIFLAELNRTPFDLAEGESELVSGFNVEYMSGLFALIFLAEYGNIMFMMMLFLMFFFGSMFFNYFYMLIYIFMLIMVIWVRATFPRLRYDKLMILAWKVLLPNSLNLFIYYCGLKIFLEEFLI</sequence>
<evidence type="ECO:0000256" key="11">
    <source>
        <dbReference type="ARBA" id="ARBA00023136"/>
    </source>
</evidence>
<dbReference type="GO" id="GO:0003954">
    <property type="term" value="F:NADH dehydrogenase activity"/>
    <property type="evidence" value="ECO:0007669"/>
    <property type="project" value="TreeGrafter"/>
</dbReference>
<gene>
    <name evidence="15" type="primary">ND1</name>
</gene>
<evidence type="ECO:0000256" key="8">
    <source>
        <dbReference type="ARBA" id="ARBA00022989"/>
    </source>
</evidence>
<dbReference type="EMBL" id="KR270642">
    <property type="protein sequence ID" value="ALJ93739.1"/>
    <property type="molecule type" value="Genomic_DNA"/>
</dbReference>
<feature type="transmembrane region" description="Helical" evidence="14">
    <location>
        <begin position="6"/>
        <end position="28"/>
    </location>
</feature>
<evidence type="ECO:0000256" key="2">
    <source>
        <dbReference type="ARBA" id="ARBA00004448"/>
    </source>
</evidence>
<keyword evidence="7" id="KW-0999">Mitochondrion inner membrane</keyword>
<dbReference type="InterPro" id="IPR001694">
    <property type="entry name" value="NADH_UbQ_OxRdtase_su1/FPO"/>
</dbReference>
<dbReference type="PANTHER" id="PTHR11432:SF3">
    <property type="entry name" value="NADH-UBIQUINONE OXIDOREDUCTASE CHAIN 1"/>
    <property type="match status" value="1"/>
</dbReference>
<evidence type="ECO:0000313" key="15">
    <source>
        <dbReference type="EMBL" id="ALJ93739.1"/>
    </source>
</evidence>
<keyword evidence="5" id="KW-0813">Transport</keyword>
<comment type="catalytic activity">
    <reaction evidence="13">
        <text>a ubiquinone + NADH + 5 H(+)(in) = a ubiquinol + NAD(+) + 4 H(+)(out)</text>
        <dbReference type="Rhea" id="RHEA:29091"/>
        <dbReference type="Rhea" id="RHEA-COMP:9565"/>
        <dbReference type="Rhea" id="RHEA-COMP:9566"/>
        <dbReference type="ChEBI" id="CHEBI:15378"/>
        <dbReference type="ChEBI" id="CHEBI:16389"/>
        <dbReference type="ChEBI" id="CHEBI:17976"/>
        <dbReference type="ChEBI" id="CHEBI:57540"/>
        <dbReference type="ChEBI" id="CHEBI:57945"/>
        <dbReference type="EC" id="7.1.1.2"/>
    </reaction>
</comment>
<dbReference type="GO" id="GO:0009060">
    <property type="term" value="P:aerobic respiration"/>
    <property type="evidence" value="ECO:0007669"/>
    <property type="project" value="TreeGrafter"/>
</dbReference>
<evidence type="ECO:0000256" key="3">
    <source>
        <dbReference type="ARBA" id="ARBA00010535"/>
    </source>
</evidence>
<accession>A0A342I4F1</accession>
<dbReference type="PANTHER" id="PTHR11432">
    <property type="entry name" value="NADH DEHYDROGENASE SUBUNIT 1"/>
    <property type="match status" value="1"/>
</dbReference>
<geneLocation type="mitochondrion" evidence="15"/>
<dbReference type="HAMAP" id="MF_01350">
    <property type="entry name" value="NDH1_NuoH"/>
    <property type="match status" value="1"/>
</dbReference>
<protein>
    <recommendedName>
        <fullName evidence="4 13">NADH-ubiquinone oxidoreductase chain 1</fullName>
        <ecNumber evidence="13">7.1.1.2</ecNumber>
    </recommendedName>
</protein>
<feature type="transmembrane region" description="Helical" evidence="14">
    <location>
        <begin position="148"/>
        <end position="170"/>
    </location>
</feature>
<organism evidence="15">
    <name type="scientific">Foenatopus ruficollis</name>
    <dbReference type="NCBI Taxonomy" id="1738635"/>
    <lineage>
        <taxon>Eukaryota</taxon>
        <taxon>Metazoa</taxon>
        <taxon>Ecdysozoa</taxon>
        <taxon>Arthropoda</taxon>
        <taxon>Hexapoda</taxon>
        <taxon>Insecta</taxon>
        <taxon>Pterygota</taxon>
        <taxon>Neoptera</taxon>
        <taxon>Endopterygota</taxon>
        <taxon>Hymenoptera</taxon>
        <taxon>Apocrita</taxon>
        <taxon>Stephanoidea</taxon>
        <taxon>Stephanidae</taxon>
        <taxon>Stephaninae</taxon>
        <taxon>Foenatopus</taxon>
    </lineage>
</organism>
<feature type="transmembrane region" description="Helical" evidence="14">
    <location>
        <begin position="108"/>
        <end position="128"/>
    </location>
</feature>
<name>A0A342I4F1_9HYME</name>
<feature type="transmembrane region" description="Helical" evidence="14">
    <location>
        <begin position="77"/>
        <end position="96"/>
    </location>
</feature>
<dbReference type="InterPro" id="IPR018086">
    <property type="entry name" value="NADH_UbQ_OxRdtase_su1_CS"/>
</dbReference>
<keyword evidence="10 13" id="KW-0496">Mitochondrion</keyword>